<comment type="caution">
    <text evidence="3">The sequence shown here is derived from an EMBL/GenBank/DDBJ whole genome shotgun (WGS) entry which is preliminary data.</text>
</comment>
<keyword evidence="4" id="KW-1185">Reference proteome</keyword>
<evidence type="ECO:0000313" key="3">
    <source>
        <dbReference type="EMBL" id="KAF3765410.1"/>
    </source>
</evidence>
<evidence type="ECO:0000256" key="1">
    <source>
        <dbReference type="SAM" id="MobiDB-lite"/>
    </source>
</evidence>
<feature type="domain" description="Heterokaryon incompatibility" evidence="2">
    <location>
        <begin position="21"/>
        <end position="202"/>
    </location>
</feature>
<sequence>MPYDILDDGLPSPNLHPFQTYQALSYVWGSTAELETLCLEGEDFLVTRNLLAALQAMRHPQFGIKIWVDAICIDQASLSEKKTQIPLMGRIYRQADSVWAQVLPTFEKADQLRDLAVAILTAARALEADVRSRQRDRNNANTVDEDEKSPTAHAEPKDEPSLLFSECALEDYNLPPETSPLWQAWRELFSSPFFQRIWVQQEVLLAKDLKWNLGTTIVDPRAIA</sequence>
<dbReference type="InterPro" id="IPR010730">
    <property type="entry name" value="HET"/>
</dbReference>
<dbReference type="EMBL" id="MU032347">
    <property type="protein sequence ID" value="KAF3765410.1"/>
    <property type="molecule type" value="Genomic_DNA"/>
</dbReference>
<reference evidence="3" key="1">
    <citation type="journal article" date="2020" name="Phytopathology">
        <title>Genome sequence of the chestnut blight fungus Cryphonectria parasitica EP155: A fundamental resource for an archetypical invasive plant pathogen.</title>
        <authorList>
            <person name="Crouch J.A."/>
            <person name="Dawe A."/>
            <person name="Aerts A."/>
            <person name="Barry K."/>
            <person name="Churchill A.C.L."/>
            <person name="Grimwood J."/>
            <person name="Hillman B."/>
            <person name="Milgroom M.G."/>
            <person name="Pangilinan J."/>
            <person name="Smith M."/>
            <person name="Salamov A."/>
            <person name="Schmutz J."/>
            <person name="Yadav J."/>
            <person name="Grigoriev I.V."/>
            <person name="Nuss D."/>
        </authorList>
    </citation>
    <scope>NUCLEOTIDE SEQUENCE</scope>
    <source>
        <strain evidence="3">EP155</strain>
    </source>
</reference>
<evidence type="ECO:0000313" key="4">
    <source>
        <dbReference type="Proteomes" id="UP000803844"/>
    </source>
</evidence>
<feature type="compositionally biased region" description="Basic and acidic residues" evidence="1">
    <location>
        <begin position="148"/>
        <end position="159"/>
    </location>
</feature>
<dbReference type="AlphaFoldDB" id="A0A9P5CPX1"/>
<proteinExistence type="predicted"/>
<dbReference type="GeneID" id="63834269"/>
<dbReference type="PANTHER" id="PTHR24148:SF64">
    <property type="entry name" value="HETEROKARYON INCOMPATIBILITY DOMAIN-CONTAINING PROTEIN"/>
    <property type="match status" value="1"/>
</dbReference>
<dbReference type="OrthoDB" id="5236597at2759"/>
<dbReference type="PANTHER" id="PTHR24148">
    <property type="entry name" value="ANKYRIN REPEAT DOMAIN-CONTAINING PROTEIN 39 HOMOLOG-RELATED"/>
    <property type="match status" value="1"/>
</dbReference>
<evidence type="ECO:0000259" key="2">
    <source>
        <dbReference type="Pfam" id="PF06985"/>
    </source>
</evidence>
<feature type="non-terminal residue" evidence="3">
    <location>
        <position position="224"/>
    </location>
</feature>
<protein>
    <recommendedName>
        <fullName evidence="2">Heterokaryon incompatibility domain-containing protein</fullName>
    </recommendedName>
</protein>
<dbReference type="Proteomes" id="UP000803844">
    <property type="component" value="Unassembled WGS sequence"/>
</dbReference>
<organism evidence="3 4">
    <name type="scientific">Cryphonectria parasitica (strain ATCC 38755 / EP155)</name>
    <dbReference type="NCBI Taxonomy" id="660469"/>
    <lineage>
        <taxon>Eukaryota</taxon>
        <taxon>Fungi</taxon>
        <taxon>Dikarya</taxon>
        <taxon>Ascomycota</taxon>
        <taxon>Pezizomycotina</taxon>
        <taxon>Sordariomycetes</taxon>
        <taxon>Sordariomycetidae</taxon>
        <taxon>Diaporthales</taxon>
        <taxon>Cryphonectriaceae</taxon>
        <taxon>Cryphonectria-Endothia species complex</taxon>
        <taxon>Cryphonectria</taxon>
    </lineage>
</organism>
<gene>
    <name evidence="3" type="ORF">M406DRAFT_256976</name>
</gene>
<dbReference type="InterPro" id="IPR052895">
    <property type="entry name" value="HetReg/Transcr_Mod"/>
</dbReference>
<accession>A0A9P5CPX1</accession>
<dbReference type="Pfam" id="PF06985">
    <property type="entry name" value="HET"/>
    <property type="match status" value="1"/>
</dbReference>
<dbReference type="RefSeq" id="XP_040776371.1">
    <property type="nucleotide sequence ID" value="XM_040917140.1"/>
</dbReference>
<name>A0A9P5CPX1_CRYP1</name>
<feature type="region of interest" description="Disordered" evidence="1">
    <location>
        <begin position="131"/>
        <end position="159"/>
    </location>
</feature>